<name>A0A8D5FRM1_9BACT</name>
<accession>A0A8D5FRM1</accession>
<dbReference type="Proteomes" id="UP000826725">
    <property type="component" value="Chromosome"/>
</dbReference>
<dbReference type="InterPro" id="IPR019267">
    <property type="entry name" value="CRISPR-assoc_Cas6_C"/>
</dbReference>
<evidence type="ECO:0000259" key="1">
    <source>
        <dbReference type="Pfam" id="PF10040"/>
    </source>
</evidence>
<evidence type="ECO:0000313" key="3">
    <source>
        <dbReference type="Proteomes" id="UP000826725"/>
    </source>
</evidence>
<sequence>MNTTSSITNPLFNLETGRFRFICKRNSRIEFNNDFCARLRGSIGFLIKKNCCVYKNFRERSCPECLLSHSCSYPQLFDPPLPPPRVDAKGILRIGHPPPRPFVLSAVEDSDDNSLLQVEFCLFGPALKEAAFFLDMAGSSLLSIHSENRPFLTGIVDFQPLTPGSCANTQGETYIHSLAEWIACEHVHGKNPDACRRVTLSFRSPLCLVKAGKKNLPTVLPEILLKTVVRRLRDLKRAYGKDTNMGKIENHIFKNLKKISCVGNNLHPATGVRYSYRQEKWINLPGITGKIVYNTVHPALLVFLQCGQIIQIGKGTSWGLGNMQIDCTRNP</sequence>
<gene>
    <name evidence="2" type="ORF">DGMP_11670</name>
</gene>
<organism evidence="2 3">
    <name type="scientific">Desulfomarina profundi</name>
    <dbReference type="NCBI Taxonomy" id="2772557"/>
    <lineage>
        <taxon>Bacteria</taxon>
        <taxon>Pseudomonadati</taxon>
        <taxon>Thermodesulfobacteriota</taxon>
        <taxon>Desulfobulbia</taxon>
        <taxon>Desulfobulbales</taxon>
        <taxon>Desulfobulbaceae</taxon>
        <taxon>Desulfomarina</taxon>
    </lineage>
</organism>
<dbReference type="KEGG" id="dbk:DGMP_11670"/>
<dbReference type="Pfam" id="PF10040">
    <property type="entry name" value="CRISPR_Cas6"/>
    <property type="match status" value="1"/>
</dbReference>
<dbReference type="EMBL" id="AP024086">
    <property type="protein sequence ID" value="BCL60474.1"/>
    <property type="molecule type" value="Genomic_DNA"/>
</dbReference>
<proteinExistence type="predicted"/>
<protein>
    <recommendedName>
        <fullName evidence="1">CRISPR-associated protein Cas6 C-terminal domain-containing protein</fullName>
    </recommendedName>
</protein>
<keyword evidence="3" id="KW-1185">Reference proteome</keyword>
<evidence type="ECO:0000313" key="2">
    <source>
        <dbReference type="EMBL" id="BCL60474.1"/>
    </source>
</evidence>
<reference evidence="2" key="1">
    <citation type="submission" date="2020-09" db="EMBL/GenBank/DDBJ databases">
        <title>Desulfogranum mesoprofundum gen. nov., sp. nov., a novel mesophilic, sulfate-reducing chemolithoautotroph isolated from a deep-sea hydrothermal vent chimney in the Suiyo Seamount.</title>
        <authorList>
            <person name="Hashimoto Y."/>
            <person name="Nakagawa S."/>
        </authorList>
    </citation>
    <scope>NUCLEOTIDE SEQUENCE</scope>
    <source>
        <strain evidence="2">KT2</strain>
    </source>
</reference>
<feature type="domain" description="CRISPR-associated protein Cas6 C-terminal" evidence="1">
    <location>
        <begin position="200"/>
        <end position="322"/>
    </location>
</feature>
<dbReference type="AlphaFoldDB" id="A0A8D5FRM1"/>
<dbReference type="RefSeq" id="WP_228856596.1">
    <property type="nucleotide sequence ID" value="NZ_AP024086.1"/>
</dbReference>